<dbReference type="InterPro" id="IPR050901">
    <property type="entry name" value="BP-dep_ABC_trans_perm"/>
</dbReference>
<dbReference type="AlphaFoldDB" id="A0A6L9SAC4"/>
<evidence type="ECO:0000256" key="2">
    <source>
        <dbReference type="ARBA" id="ARBA00022448"/>
    </source>
</evidence>
<proteinExistence type="inferred from homology"/>
<evidence type="ECO:0000256" key="6">
    <source>
        <dbReference type="ARBA" id="ARBA00023136"/>
    </source>
</evidence>
<keyword evidence="6 7" id="KW-0472">Membrane</keyword>
<dbReference type="PANTHER" id="PTHR32243:SF18">
    <property type="entry name" value="INNER MEMBRANE ABC TRANSPORTER PERMEASE PROTEIN YCJP"/>
    <property type="match status" value="1"/>
</dbReference>
<evidence type="ECO:0000313" key="9">
    <source>
        <dbReference type="EMBL" id="NEE02335.1"/>
    </source>
</evidence>
<dbReference type="PROSITE" id="PS50928">
    <property type="entry name" value="ABC_TM1"/>
    <property type="match status" value="1"/>
</dbReference>
<comment type="subcellular location">
    <subcellularLocation>
        <location evidence="1 7">Cell membrane</location>
        <topology evidence="1 7">Multi-pass membrane protein</topology>
    </subcellularLocation>
</comment>
<dbReference type="PANTHER" id="PTHR32243">
    <property type="entry name" value="MALTOSE TRANSPORT SYSTEM PERMEASE-RELATED"/>
    <property type="match status" value="1"/>
</dbReference>
<accession>A0A6L9SAC4</accession>
<dbReference type="CDD" id="cd06261">
    <property type="entry name" value="TM_PBP2"/>
    <property type="match status" value="1"/>
</dbReference>
<evidence type="ECO:0000313" key="10">
    <source>
        <dbReference type="Proteomes" id="UP000475214"/>
    </source>
</evidence>
<feature type="transmembrane region" description="Helical" evidence="7">
    <location>
        <begin position="101"/>
        <end position="122"/>
    </location>
</feature>
<organism evidence="9 10">
    <name type="scientific">Phytoactinopolyspora halotolerans</name>
    <dbReference type="NCBI Taxonomy" id="1981512"/>
    <lineage>
        <taxon>Bacteria</taxon>
        <taxon>Bacillati</taxon>
        <taxon>Actinomycetota</taxon>
        <taxon>Actinomycetes</taxon>
        <taxon>Jiangellales</taxon>
        <taxon>Jiangellaceae</taxon>
        <taxon>Phytoactinopolyspora</taxon>
    </lineage>
</organism>
<dbReference type="RefSeq" id="WP_163740792.1">
    <property type="nucleotide sequence ID" value="NZ_JAAGOA010000014.1"/>
</dbReference>
<dbReference type="GO" id="GO:0005886">
    <property type="term" value="C:plasma membrane"/>
    <property type="evidence" value="ECO:0007669"/>
    <property type="project" value="UniProtKB-SubCell"/>
</dbReference>
<feature type="transmembrane region" description="Helical" evidence="7">
    <location>
        <begin position="210"/>
        <end position="234"/>
    </location>
</feature>
<evidence type="ECO:0000256" key="3">
    <source>
        <dbReference type="ARBA" id="ARBA00022475"/>
    </source>
</evidence>
<gene>
    <name evidence="9" type="ORF">G1H10_19360</name>
</gene>
<feature type="domain" description="ABC transmembrane type-1" evidence="8">
    <location>
        <begin position="97"/>
        <end position="292"/>
    </location>
</feature>
<keyword evidence="5 7" id="KW-1133">Transmembrane helix</keyword>
<dbReference type="InterPro" id="IPR000515">
    <property type="entry name" value="MetI-like"/>
</dbReference>
<feature type="transmembrane region" description="Helical" evidence="7">
    <location>
        <begin position="169"/>
        <end position="189"/>
    </location>
</feature>
<feature type="transmembrane region" description="Helical" evidence="7">
    <location>
        <begin position="271"/>
        <end position="292"/>
    </location>
</feature>
<dbReference type="Proteomes" id="UP000475214">
    <property type="component" value="Unassembled WGS sequence"/>
</dbReference>
<dbReference type="Gene3D" id="1.10.3720.10">
    <property type="entry name" value="MetI-like"/>
    <property type="match status" value="1"/>
</dbReference>
<evidence type="ECO:0000259" key="8">
    <source>
        <dbReference type="PROSITE" id="PS50928"/>
    </source>
</evidence>
<feature type="transmembrane region" description="Helical" evidence="7">
    <location>
        <begin position="38"/>
        <end position="60"/>
    </location>
</feature>
<evidence type="ECO:0000256" key="4">
    <source>
        <dbReference type="ARBA" id="ARBA00022692"/>
    </source>
</evidence>
<dbReference type="EMBL" id="JAAGOA010000014">
    <property type="protein sequence ID" value="NEE02335.1"/>
    <property type="molecule type" value="Genomic_DNA"/>
</dbReference>
<keyword evidence="2 7" id="KW-0813">Transport</keyword>
<keyword evidence="3" id="KW-1003">Cell membrane</keyword>
<comment type="similarity">
    <text evidence="7">Belongs to the binding-protein-dependent transport system permease family.</text>
</comment>
<evidence type="ECO:0000256" key="7">
    <source>
        <dbReference type="RuleBase" id="RU363032"/>
    </source>
</evidence>
<sequence length="307" mass="33538">MSAEQNSPEQRRRKHPGSLAWLRSEQGAVRTRSVGRTVVKVVGLAAVLFWCLFPFFWLIMTSLKQGDRALNSPDIFQGPFGLGNYENVFDQNFHLNLRNSLAIAGMTTIICIIIGSLAGYALARLPLKRKILLLSGVLAVSLFPPVALVPPLYEVWRTVGLLNTWEGLYLPYTAFTLPLTIFILTTFYASIPKDLEDAARVDGATPFQAFYKVVFPLAAPGVFAAAIIIFVTAWNEFLLANTFAPRNPEVAQTVPVAIAAFTGQVEFQRPIGTITAACVVVVIPMIIVALVFQRRIVAGLTSGGLKG</sequence>
<dbReference type="Pfam" id="PF00528">
    <property type="entry name" value="BPD_transp_1"/>
    <property type="match status" value="1"/>
</dbReference>
<keyword evidence="10" id="KW-1185">Reference proteome</keyword>
<protein>
    <submittedName>
        <fullName evidence="9">Carbohydrate ABC transporter permease</fullName>
    </submittedName>
</protein>
<evidence type="ECO:0000256" key="1">
    <source>
        <dbReference type="ARBA" id="ARBA00004651"/>
    </source>
</evidence>
<name>A0A6L9SAC4_9ACTN</name>
<evidence type="ECO:0000256" key="5">
    <source>
        <dbReference type="ARBA" id="ARBA00022989"/>
    </source>
</evidence>
<dbReference type="SUPFAM" id="SSF161098">
    <property type="entry name" value="MetI-like"/>
    <property type="match status" value="1"/>
</dbReference>
<comment type="caution">
    <text evidence="9">The sequence shown here is derived from an EMBL/GenBank/DDBJ whole genome shotgun (WGS) entry which is preliminary data.</text>
</comment>
<keyword evidence="4 7" id="KW-0812">Transmembrane</keyword>
<reference evidence="9 10" key="1">
    <citation type="submission" date="2020-02" db="EMBL/GenBank/DDBJ databases">
        <authorList>
            <person name="Li X.-J."/>
            <person name="Han X.-M."/>
        </authorList>
    </citation>
    <scope>NUCLEOTIDE SEQUENCE [LARGE SCALE GENOMIC DNA]</scope>
    <source>
        <strain evidence="9 10">CCTCC AB 2017055</strain>
    </source>
</reference>
<dbReference type="InterPro" id="IPR035906">
    <property type="entry name" value="MetI-like_sf"/>
</dbReference>
<feature type="transmembrane region" description="Helical" evidence="7">
    <location>
        <begin position="131"/>
        <end position="149"/>
    </location>
</feature>
<dbReference type="GO" id="GO:0055085">
    <property type="term" value="P:transmembrane transport"/>
    <property type="evidence" value="ECO:0007669"/>
    <property type="project" value="InterPro"/>
</dbReference>